<gene>
    <name evidence="1" type="ORF">UFOVP361_42</name>
</gene>
<proteinExistence type="predicted"/>
<reference evidence="1" key="1">
    <citation type="submission" date="2020-05" db="EMBL/GenBank/DDBJ databases">
        <authorList>
            <person name="Chiriac C."/>
            <person name="Salcher M."/>
            <person name="Ghai R."/>
            <person name="Kavagutti S V."/>
        </authorList>
    </citation>
    <scope>NUCLEOTIDE SEQUENCE</scope>
</reference>
<name>A0A6J7WZS8_9CAUD</name>
<sequence>MSRTGFLLAEDEAVKQRFSNLKVYDDRDVDRPVQVFFRYPESETERTYPFITIEHIDIVHARNRQHSENIIYYNTNGLGASAGASVMSYWPSVSKDFSFITDKNNYDYLAANEHVPVDLLYQVSTFTRSALHDRQLSAQMLTKVVPFRQGFIEIPADGTMRRFDLLDWTTADLLDPEAGYRKRIFRKVYTLQMTAEIPSSAIHGVHRVTSVATTIQTTN</sequence>
<protein>
    <submittedName>
        <fullName evidence="1">Uncharacterized protein</fullName>
    </submittedName>
</protein>
<accession>A0A6J7WZS8</accession>
<dbReference type="EMBL" id="LR798301">
    <property type="protein sequence ID" value="CAB5222242.1"/>
    <property type="molecule type" value="Genomic_DNA"/>
</dbReference>
<organism evidence="1">
    <name type="scientific">uncultured Caudovirales phage</name>
    <dbReference type="NCBI Taxonomy" id="2100421"/>
    <lineage>
        <taxon>Viruses</taxon>
        <taxon>Duplodnaviria</taxon>
        <taxon>Heunggongvirae</taxon>
        <taxon>Uroviricota</taxon>
        <taxon>Caudoviricetes</taxon>
        <taxon>Peduoviridae</taxon>
        <taxon>Maltschvirus</taxon>
        <taxon>Maltschvirus maltsch</taxon>
    </lineage>
</organism>
<evidence type="ECO:0000313" key="1">
    <source>
        <dbReference type="EMBL" id="CAB5222242.1"/>
    </source>
</evidence>